<protein>
    <submittedName>
        <fullName evidence="1">Uncharacterized protein</fullName>
    </submittedName>
</protein>
<dbReference type="EMBL" id="CM042012">
    <property type="protein sequence ID" value="KAI3750104.1"/>
    <property type="molecule type" value="Genomic_DNA"/>
</dbReference>
<comment type="caution">
    <text evidence="1">The sequence shown here is derived from an EMBL/GenBank/DDBJ whole genome shotgun (WGS) entry which is preliminary data.</text>
</comment>
<dbReference type="Proteomes" id="UP001055811">
    <property type="component" value="Linkage Group LG04"/>
</dbReference>
<proteinExistence type="predicted"/>
<accession>A0ACB9DTU4</accession>
<name>A0ACB9DTU4_CICIN</name>
<reference evidence="2" key="1">
    <citation type="journal article" date="2022" name="Mol. Ecol. Resour.">
        <title>The genomes of chicory, endive, great burdock and yacon provide insights into Asteraceae palaeo-polyploidization history and plant inulin production.</title>
        <authorList>
            <person name="Fan W."/>
            <person name="Wang S."/>
            <person name="Wang H."/>
            <person name="Wang A."/>
            <person name="Jiang F."/>
            <person name="Liu H."/>
            <person name="Zhao H."/>
            <person name="Xu D."/>
            <person name="Zhang Y."/>
        </authorList>
    </citation>
    <scope>NUCLEOTIDE SEQUENCE [LARGE SCALE GENOMIC DNA]</scope>
    <source>
        <strain evidence="2">cv. Punajuju</strain>
    </source>
</reference>
<organism evidence="1 2">
    <name type="scientific">Cichorium intybus</name>
    <name type="common">Chicory</name>
    <dbReference type="NCBI Taxonomy" id="13427"/>
    <lineage>
        <taxon>Eukaryota</taxon>
        <taxon>Viridiplantae</taxon>
        <taxon>Streptophyta</taxon>
        <taxon>Embryophyta</taxon>
        <taxon>Tracheophyta</taxon>
        <taxon>Spermatophyta</taxon>
        <taxon>Magnoliopsida</taxon>
        <taxon>eudicotyledons</taxon>
        <taxon>Gunneridae</taxon>
        <taxon>Pentapetalae</taxon>
        <taxon>asterids</taxon>
        <taxon>campanulids</taxon>
        <taxon>Asterales</taxon>
        <taxon>Asteraceae</taxon>
        <taxon>Cichorioideae</taxon>
        <taxon>Cichorieae</taxon>
        <taxon>Cichoriinae</taxon>
        <taxon>Cichorium</taxon>
    </lineage>
</organism>
<reference evidence="1 2" key="2">
    <citation type="journal article" date="2022" name="Mol. Ecol. Resour.">
        <title>The genomes of chicory, endive, great burdock and yacon provide insights into Asteraceae paleo-polyploidization history and plant inulin production.</title>
        <authorList>
            <person name="Fan W."/>
            <person name="Wang S."/>
            <person name="Wang H."/>
            <person name="Wang A."/>
            <person name="Jiang F."/>
            <person name="Liu H."/>
            <person name="Zhao H."/>
            <person name="Xu D."/>
            <person name="Zhang Y."/>
        </authorList>
    </citation>
    <scope>NUCLEOTIDE SEQUENCE [LARGE SCALE GENOMIC DNA]</scope>
    <source>
        <strain evidence="2">cv. Punajuju</strain>
        <tissue evidence="1">Leaves</tissue>
    </source>
</reference>
<gene>
    <name evidence="1" type="ORF">L2E82_20729</name>
</gene>
<sequence length="96" mass="10311">MDDNVDSSKINKILGECDNKDKQIVDDDQNGSLTVPGASQFEGDESRVAIVEPDFDERVVPSPSTNVLKKIPLVALVLSSSLLTRGKYTTASSPFG</sequence>
<evidence type="ECO:0000313" key="2">
    <source>
        <dbReference type="Proteomes" id="UP001055811"/>
    </source>
</evidence>
<keyword evidence="2" id="KW-1185">Reference proteome</keyword>
<evidence type="ECO:0000313" key="1">
    <source>
        <dbReference type="EMBL" id="KAI3750104.1"/>
    </source>
</evidence>